<proteinExistence type="predicted"/>
<evidence type="ECO:0000313" key="2">
    <source>
        <dbReference type="EMBL" id="HAB6612441.1"/>
    </source>
</evidence>
<dbReference type="EMBL" id="DAATGT010000005">
    <property type="protein sequence ID" value="HAE8319348.1"/>
    <property type="molecule type" value="Genomic_DNA"/>
</dbReference>
<comment type="caution">
    <text evidence="2">The sequence shown here is derived from an EMBL/GenBank/DDBJ whole genome shotgun (WGS) entry which is preliminary data.</text>
</comment>
<name>A0A6Y5YP39_SALET</name>
<evidence type="ECO:0000256" key="1">
    <source>
        <dbReference type="SAM" id="MobiDB-lite"/>
    </source>
</evidence>
<reference evidence="2" key="2">
    <citation type="submission" date="2018-07" db="EMBL/GenBank/DDBJ databases">
        <authorList>
            <consortium name="NCBI Pathogen Detection Project"/>
        </authorList>
    </citation>
    <scope>NUCLEOTIDE SEQUENCE</scope>
    <source>
        <strain evidence="3">IP 2/88</strain>
        <strain evidence="2">IP 33 K</strain>
    </source>
</reference>
<feature type="region of interest" description="Disordered" evidence="1">
    <location>
        <begin position="1"/>
        <end position="37"/>
    </location>
</feature>
<gene>
    <name evidence="3" type="ORF">GNB42_001939</name>
    <name evidence="2" type="ORF">GNB54_001341</name>
</gene>
<accession>A0A6Y5YP39</accession>
<protein>
    <submittedName>
        <fullName evidence="2">Uncharacterized protein</fullName>
    </submittedName>
</protein>
<organism evidence="2">
    <name type="scientific">Salmonella enterica subsp. enterica serovar Paratyphi C</name>
    <dbReference type="NCBI Taxonomy" id="57046"/>
    <lineage>
        <taxon>Bacteria</taxon>
        <taxon>Pseudomonadati</taxon>
        <taxon>Pseudomonadota</taxon>
        <taxon>Gammaproteobacteria</taxon>
        <taxon>Enterobacterales</taxon>
        <taxon>Enterobacteriaceae</taxon>
        <taxon>Salmonella</taxon>
    </lineage>
</organism>
<dbReference type="AlphaFoldDB" id="A0A6Y5YP39"/>
<dbReference type="EMBL" id="DAAHMM010000004">
    <property type="protein sequence ID" value="HAB6612441.1"/>
    <property type="molecule type" value="Genomic_DNA"/>
</dbReference>
<sequence>MEIKDTDINPDTGRDRKGRFTVGNSLSPNAMRKRTPVQVTQEARAYAAEKGLNVFAVKMMEKIARNKNNEYSGTEQLRACEALLKNFNISVEKDMDKQQAEDTNATLSEMVGVLKGVAK</sequence>
<feature type="compositionally biased region" description="Basic and acidic residues" evidence="1">
    <location>
        <begin position="1"/>
        <end position="15"/>
    </location>
</feature>
<evidence type="ECO:0000313" key="3">
    <source>
        <dbReference type="EMBL" id="HAE8319348.1"/>
    </source>
</evidence>
<reference evidence="2" key="1">
    <citation type="journal article" date="2018" name="Genome Biol.">
        <title>SKESA: strategic k-mer extension for scrupulous assemblies.</title>
        <authorList>
            <person name="Souvorov A."/>
            <person name="Agarwala R."/>
            <person name="Lipman D.J."/>
        </authorList>
    </citation>
    <scope>NUCLEOTIDE SEQUENCE</scope>
    <source>
        <strain evidence="3">IP 2/88</strain>
        <strain evidence="2">IP 33 K</strain>
    </source>
</reference>